<sequence>MTRYGFLLTLILGMVWCSGAVFQYDFDLFPELPVGVPDSDSDLCRRDSNRFIDGLRNFTLWAHEMWDATAKSSTGVLRGSSFQMGHFEQCLTAKAPFATQYCLATVRMHVPALYKVDRDHLSIEFDGKDSVLDRLYRYNDVTKQPRDTVNFGWCVPASCSVHDLKTALSNYLNSIDVPLETRNVSYTGQVTSSFCHQSNDKQTYNIADYSFCLVTLILVLLVFISTAYDYQTESPKSEEKAKKKSLAQKMFLAFSARLNFLEMAHLETTNKDLNILYGLRTIAIMIVILDHRFGTFTSSALLNFDYVEVQYRAIMACLVFHGDLFVDSFFILSGLLVTYGLLSQFDKRMVNPGFIVFLRYIRLTPVYAFVIFYYATMFDYTGNGPLWKIIAGADSNDCKKNWWLNLLYLNNYINADHMVSFQFYQY</sequence>
<feature type="signal peptide" evidence="2">
    <location>
        <begin position="1"/>
        <end position="20"/>
    </location>
</feature>
<keyword evidence="1" id="KW-0812">Transmembrane</keyword>
<feature type="transmembrane region" description="Helical" evidence="1">
    <location>
        <begin position="273"/>
        <end position="293"/>
    </location>
</feature>
<evidence type="ECO:0000313" key="5">
    <source>
        <dbReference type="Proteomes" id="UP000625711"/>
    </source>
</evidence>
<dbReference type="EMBL" id="JAACXV010014446">
    <property type="protein sequence ID" value="KAF7267245.1"/>
    <property type="molecule type" value="Genomic_DNA"/>
</dbReference>
<dbReference type="InterPro" id="IPR006621">
    <property type="entry name" value="Nose-resist-to-fluoxetine_N"/>
</dbReference>
<gene>
    <name evidence="4" type="ORF">GWI33_019514</name>
</gene>
<keyword evidence="2" id="KW-0732">Signal</keyword>
<keyword evidence="1" id="KW-1133">Transmembrane helix</keyword>
<accession>A0A834HRG4</accession>
<dbReference type="PANTHER" id="PTHR11161:SF71">
    <property type="entry name" value="NOSE RESISTANT-TO-FLUOXETINE PROTEIN N-TERMINAL DOMAIN-CONTAINING PROTEIN"/>
    <property type="match status" value="1"/>
</dbReference>
<evidence type="ECO:0000259" key="3">
    <source>
        <dbReference type="SMART" id="SM00703"/>
    </source>
</evidence>
<dbReference type="OrthoDB" id="6585993at2759"/>
<dbReference type="AlphaFoldDB" id="A0A834HRG4"/>
<dbReference type="InterPro" id="IPR052728">
    <property type="entry name" value="O2_lipid_transport_reg"/>
</dbReference>
<feature type="transmembrane region" description="Helical" evidence="1">
    <location>
        <begin position="206"/>
        <end position="228"/>
    </location>
</feature>
<comment type="caution">
    <text evidence="4">The sequence shown here is derived from an EMBL/GenBank/DDBJ whole genome shotgun (WGS) entry which is preliminary data.</text>
</comment>
<dbReference type="PANTHER" id="PTHR11161">
    <property type="entry name" value="O-ACYLTRANSFERASE"/>
    <property type="match status" value="1"/>
</dbReference>
<feature type="chain" id="PRO_5033021978" description="Nose resistant-to-fluoxetine protein N-terminal domain-containing protein" evidence="2">
    <location>
        <begin position="21"/>
        <end position="426"/>
    </location>
</feature>
<dbReference type="Proteomes" id="UP000625711">
    <property type="component" value="Unassembled WGS sequence"/>
</dbReference>
<dbReference type="Pfam" id="PF20146">
    <property type="entry name" value="NRF"/>
    <property type="match status" value="1"/>
</dbReference>
<keyword evidence="1" id="KW-0472">Membrane</keyword>
<evidence type="ECO:0000256" key="1">
    <source>
        <dbReference type="SAM" id="Phobius"/>
    </source>
</evidence>
<organism evidence="4 5">
    <name type="scientific">Rhynchophorus ferrugineus</name>
    <name type="common">Red palm weevil</name>
    <name type="synonym">Curculio ferrugineus</name>
    <dbReference type="NCBI Taxonomy" id="354439"/>
    <lineage>
        <taxon>Eukaryota</taxon>
        <taxon>Metazoa</taxon>
        <taxon>Ecdysozoa</taxon>
        <taxon>Arthropoda</taxon>
        <taxon>Hexapoda</taxon>
        <taxon>Insecta</taxon>
        <taxon>Pterygota</taxon>
        <taxon>Neoptera</taxon>
        <taxon>Endopterygota</taxon>
        <taxon>Coleoptera</taxon>
        <taxon>Polyphaga</taxon>
        <taxon>Cucujiformia</taxon>
        <taxon>Curculionidae</taxon>
        <taxon>Dryophthorinae</taxon>
        <taxon>Rhynchophorus</taxon>
    </lineage>
</organism>
<evidence type="ECO:0000256" key="2">
    <source>
        <dbReference type="SAM" id="SignalP"/>
    </source>
</evidence>
<keyword evidence="5" id="KW-1185">Reference proteome</keyword>
<name>A0A834HRG4_RHYFE</name>
<evidence type="ECO:0000313" key="4">
    <source>
        <dbReference type="EMBL" id="KAF7267245.1"/>
    </source>
</evidence>
<feature type="transmembrane region" description="Helical" evidence="1">
    <location>
        <begin position="354"/>
        <end position="375"/>
    </location>
</feature>
<protein>
    <recommendedName>
        <fullName evidence="3">Nose resistant-to-fluoxetine protein N-terminal domain-containing protein</fullName>
    </recommendedName>
</protein>
<feature type="domain" description="Nose resistant-to-fluoxetine protein N-terminal" evidence="3">
    <location>
        <begin position="41"/>
        <end position="191"/>
    </location>
</feature>
<proteinExistence type="predicted"/>
<feature type="transmembrane region" description="Helical" evidence="1">
    <location>
        <begin position="313"/>
        <end position="342"/>
    </location>
</feature>
<dbReference type="SMART" id="SM00703">
    <property type="entry name" value="NRF"/>
    <property type="match status" value="1"/>
</dbReference>
<reference evidence="4" key="1">
    <citation type="submission" date="2020-08" db="EMBL/GenBank/DDBJ databases">
        <title>Genome sequencing and assembly of the red palm weevil Rhynchophorus ferrugineus.</title>
        <authorList>
            <person name="Dias G.B."/>
            <person name="Bergman C.M."/>
            <person name="Manee M."/>
        </authorList>
    </citation>
    <scope>NUCLEOTIDE SEQUENCE</scope>
    <source>
        <strain evidence="4">AA-2017</strain>
        <tissue evidence="4">Whole larva</tissue>
    </source>
</reference>